<dbReference type="Pfam" id="PF02699">
    <property type="entry name" value="YajC"/>
    <property type="match status" value="1"/>
</dbReference>
<evidence type="ECO:0000256" key="11">
    <source>
        <dbReference type="SAM" id="Phobius"/>
    </source>
</evidence>
<name>A0ABY3W4M5_9MICC</name>
<keyword evidence="5 11" id="KW-0812">Transmembrane</keyword>
<feature type="transmembrane region" description="Helical" evidence="11">
    <location>
        <begin position="20"/>
        <end position="38"/>
    </location>
</feature>
<keyword evidence="9 11" id="KW-0472">Membrane</keyword>
<proteinExistence type="inferred from homology"/>
<organism evidence="12 13">
    <name type="scientific">Arthrobacter sulfonylureivorans</name>
    <dbReference type="NCBI Taxonomy" id="2486855"/>
    <lineage>
        <taxon>Bacteria</taxon>
        <taxon>Bacillati</taxon>
        <taxon>Actinomycetota</taxon>
        <taxon>Actinomycetes</taxon>
        <taxon>Micrococcales</taxon>
        <taxon>Micrococcaceae</taxon>
        <taxon>Arthrobacter</taxon>
    </lineage>
</organism>
<evidence type="ECO:0000256" key="10">
    <source>
        <dbReference type="SAM" id="MobiDB-lite"/>
    </source>
</evidence>
<evidence type="ECO:0000256" key="7">
    <source>
        <dbReference type="ARBA" id="ARBA00022989"/>
    </source>
</evidence>
<keyword evidence="7 11" id="KW-1133">Transmembrane helix</keyword>
<keyword evidence="4" id="KW-1003">Cell membrane</keyword>
<sequence>MFVNLFAATNTQQQSGGGIDVMTIGLFAVFALLIFFMFRKQKKVQAQMREKTERLKEQMVPGTEVMTQFGLFGTVVSVDADNNKVVLELSPGNTATVHTQAVNEVVTPETPEVPDDASSLTAERADRSEETAEETLKRLNEEQNKDTK</sequence>
<evidence type="ECO:0000256" key="5">
    <source>
        <dbReference type="ARBA" id="ARBA00022692"/>
    </source>
</evidence>
<evidence type="ECO:0000313" key="13">
    <source>
        <dbReference type="Proteomes" id="UP000829069"/>
    </source>
</evidence>
<reference evidence="12 13" key="1">
    <citation type="submission" date="2022-03" db="EMBL/GenBank/DDBJ databases">
        <title>Isotopic signatures of nitrous oxide derived from detoxification processes.</title>
        <authorList>
            <person name="Behrendt U."/>
            <person name="Buchen C."/>
            <person name="Well R."/>
            <person name="Ulrich A."/>
            <person name="Rohe L."/>
            <person name="Kolb S."/>
            <person name="Schloter M."/>
            <person name="Horn M.A."/>
            <person name="Augustin J."/>
        </authorList>
    </citation>
    <scope>NUCLEOTIDE SEQUENCE [LARGE SCALE GENOMIC DNA]</scope>
    <source>
        <strain evidence="12 13">S4-C24</strain>
    </source>
</reference>
<evidence type="ECO:0000256" key="1">
    <source>
        <dbReference type="ARBA" id="ARBA00004162"/>
    </source>
</evidence>
<dbReference type="NCBIfam" id="TIGR00739">
    <property type="entry name" value="yajC"/>
    <property type="match status" value="1"/>
</dbReference>
<evidence type="ECO:0000256" key="3">
    <source>
        <dbReference type="ARBA" id="ARBA00022448"/>
    </source>
</evidence>
<dbReference type="PANTHER" id="PTHR33909">
    <property type="entry name" value="SEC TRANSLOCON ACCESSORY COMPLEX SUBUNIT YAJC"/>
    <property type="match status" value="1"/>
</dbReference>
<protein>
    <submittedName>
        <fullName evidence="12">Preprotein translocase subunit YajC</fullName>
    </submittedName>
</protein>
<comment type="similarity">
    <text evidence="2">Belongs to the YajC family.</text>
</comment>
<dbReference type="Proteomes" id="UP000829069">
    <property type="component" value="Chromosome"/>
</dbReference>
<keyword evidence="13" id="KW-1185">Reference proteome</keyword>
<evidence type="ECO:0000256" key="8">
    <source>
        <dbReference type="ARBA" id="ARBA00023010"/>
    </source>
</evidence>
<dbReference type="InterPro" id="IPR003849">
    <property type="entry name" value="Preprotein_translocase_YajC"/>
</dbReference>
<evidence type="ECO:0000256" key="9">
    <source>
        <dbReference type="ARBA" id="ARBA00023136"/>
    </source>
</evidence>
<feature type="compositionally biased region" description="Basic and acidic residues" evidence="10">
    <location>
        <begin position="123"/>
        <end position="148"/>
    </location>
</feature>
<dbReference type="RefSeq" id="WP_241912835.1">
    <property type="nucleotide sequence ID" value="NZ_CP093326.1"/>
</dbReference>
<dbReference type="SMART" id="SM01323">
    <property type="entry name" value="YajC"/>
    <property type="match status" value="1"/>
</dbReference>
<dbReference type="PANTHER" id="PTHR33909:SF1">
    <property type="entry name" value="SEC TRANSLOCON ACCESSORY COMPLEX SUBUNIT YAJC"/>
    <property type="match status" value="1"/>
</dbReference>
<evidence type="ECO:0000313" key="12">
    <source>
        <dbReference type="EMBL" id="UNK44317.1"/>
    </source>
</evidence>
<feature type="region of interest" description="Disordered" evidence="10">
    <location>
        <begin position="102"/>
        <end position="148"/>
    </location>
</feature>
<evidence type="ECO:0000256" key="2">
    <source>
        <dbReference type="ARBA" id="ARBA00006742"/>
    </source>
</evidence>
<keyword evidence="3" id="KW-0813">Transport</keyword>
<gene>
    <name evidence="12" type="primary">yajC</name>
    <name evidence="12" type="ORF">MNQ99_09875</name>
</gene>
<accession>A0ABY3W4M5</accession>
<keyword evidence="8" id="KW-0811">Translocation</keyword>
<keyword evidence="6" id="KW-0653">Protein transport</keyword>
<evidence type="ECO:0000256" key="4">
    <source>
        <dbReference type="ARBA" id="ARBA00022475"/>
    </source>
</evidence>
<evidence type="ECO:0000256" key="6">
    <source>
        <dbReference type="ARBA" id="ARBA00022927"/>
    </source>
</evidence>
<dbReference type="EMBL" id="CP093326">
    <property type="protein sequence ID" value="UNK44317.1"/>
    <property type="molecule type" value="Genomic_DNA"/>
</dbReference>
<comment type="subcellular location">
    <subcellularLocation>
        <location evidence="1">Cell membrane</location>
        <topology evidence="1">Single-pass membrane protein</topology>
    </subcellularLocation>
</comment>